<feature type="compositionally biased region" description="Acidic residues" evidence="1">
    <location>
        <begin position="250"/>
        <end position="268"/>
    </location>
</feature>
<name>A0A9N9GN39_9GLOM</name>
<reference evidence="3" key="1">
    <citation type="submission" date="2021-06" db="EMBL/GenBank/DDBJ databases">
        <authorList>
            <person name="Kallberg Y."/>
            <person name="Tangrot J."/>
            <person name="Rosling A."/>
        </authorList>
    </citation>
    <scope>NUCLEOTIDE SEQUENCE</scope>
    <source>
        <strain evidence="3">FL130A</strain>
    </source>
</reference>
<proteinExistence type="predicted"/>
<dbReference type="EMBL" id="CAJVPS010005719">
    <property type="protein sequence ID" value="CAG8617782.1"/>
    <property type="molecule type" value="Genomic_DNA"/>
</dbReference>
<feature type="region of interest" description="Disordered" evidence="1">
    <location>
        <begin position="242"/>
        <end position="268"/>
    </location>
</feature>
<feature type="compositionally biased region" description="Basic and acidic residues" evidence="1">
    <location>
        <begin position="193"/>
        <end position="207"/>
    </location>
</feature>
<feature type="domain" description="DUF4211" evidence="2">
    <location>
        <begin position="272"/>
        <end position="399"/>
    </location>
</feature>
<gene>
    <name evidence="3" type="ORF">ALEPTO_LOCUS8828</name>
</gene>
<sequence>MTRVLKKFIISEDEEEDETIPPVQNQAVSKPIEVFDSYPTTLLSTDASASDFAKLFSDEDISSLSKSKRASKRVIISDTEDEETSSTLANDTAQSRKHVKHDYEQRKNFKQIVLSPKATRKSSRISKGRSKFNENLRKLMENKRQSKLSFKPVGTNNKEEEHKEKEGEENGVIGMIDINLESNEVLSQYESGEEWKEEKSQEVEHKKTISSSNHEEEEFDLDKSGIINNTSITSIRIELEDNHDEKNIDNDTEEEETEFEQNCEESDDGLNDFIVTEEDTVDVDLPEGFTSSGTQSLEYHFKVFIQYLIYLATIENYSDVEETEYFRSSIKMIDRKIRDHSDVLVASSVWNTRFKKCLDYYPSYKLSFIYQFYCDACSSNRPANYMITLKGLPYDKRTLQPLDELDSDLLSDDDDGQKSRRGIHRFNLGKFCQIRAKIYHNLQHLKFHFFNKVKEQVNKIIKERSEPIDPNDITATFDEDGITDSLFRRFENIFDEAEKIYLNPNSVEHDLNNCI</sequence>
<evidence type="ECO:0000256" key="1">
    <source>
        <dbReference type="SAM" id="MobiDB-lite"/>
    </source>
</evidence>
<dbReference type="Pfam" id="PF13926">
    <property type="entry name" value="DUF4211"/>
    <property type="match status" value="1"/>
</dbReference>
<evidence type="ECO:0000313" key="4">
    <source>
        <dbReference type="Proteomes" id="UP000789508"/>
    </source>
</evidence>
<evidence type="ECO:0000259" key="2">
    <source>
        <dbReference type="Pfam" id="PF13926"/>
    </source>
</evidence>
<dbReference type="PANTHER" id="PTHR14689:SF0">
    <property type="entry name" value="COILED-COIL DOMAIN-CONTAINING PROTEIN 82"/>
    <property type="match status" value="1"/>
</dbReference>
<accession>A0A9N9GN39</accession>
<keyword evidence="4" id="KW-1185">Reference proteome</keyword>
<feature type="region of interest" description="Disordered" evidence="1">
    <location>
        <begin position="66"/>
        <end position="101"/>
    </location>
</feature>
<feature type="compositionally biased region" description="Basic and acidic residues" evidence="1">
    <location>
        <begin position="157"/>
        <end position="168"/>
    </location>
</feature>
<feature type="region of interest" description="Disordered" evidence="1">
    <location>
        <begin position="141"/>
        <end position="168"/>
    </location>
</feature>
<dbReference type="PANTHER" id="PTHR14689">
    <property type="entry name" value="PHORBOL-ESTER_DAG-TYPE DOMAIN-CONTAINING PROTEIN"/>
    <property type="match status" value="1"/>
</dbReference>
<feature type="region of interest" description="Disordered" evidence="1">
    <location>
        <begin position="193"/>
        <end position="219"/>
    </location>
</feature>
<dbReference type="GO" id="GO:0005634">
    <property type="term" value="C:nucleus"/>
    <property type="evidence" value="ECO:0007669"/>
    <property type="project" value="TreeGrafter"/>
</dbReference>
<organism evidence="3 4">
    <name type="scientific">Ambispora leptoticha</name>
    <dbReference type="NCBI Taxonomy" id="144679"/>
    <lineage>
        <taxon>Eukaryota</taxon>
        <taxon>Fungi</taxon>
        <taxon>Fungi incertae sedis</taxon>
        <taxon>Mucoromycota</taxon>
        <taxon>Glomeromycotina</taxon>
        <taxon>Glomeromycetes</taxon>
        <taxon>Archaeosporales</taxon>
        <taxon>Ambisporaceae</taxon>
        <taxon>Ambispora</taxon>
    </lineage>
</organism>
<dbReference type="AlphaFoldDB" id="A0A9N9GN39"/>
<dbReference type="InterPro" id="IPR025451">
    <property type="entry name" value="DUF4211"/>
</dbReference>
<protein>
    <submittedName>
        <fullName evidence="3">10759_t:CDS:1</fullName>
    </submittedName>
</protein>
<comment type="caution">
    <text evidence="3">The sequence shown here is derived from an EMBL/GenBank/DDBJ whole genome shotgun (WGS) entry which is preliminary data.</text>
</comment>
<evidence type="ECO:0000313" key="3">
    <source>
        <dbReference type="EMBL" id="CAG8617782.1"/>
    </source>
</evidence>
<dbReference type="Proteomes" id="UP000789508">
    <property type="component" value="Unassembled WGS sequence"/>
</dbReference>
<dbReference type="OrthoDB" id="21499at2759"/>